<feature type="chain" id="PRO_5005488216" description="Saposin B-type domain-containing protein" evidence="1">
    <location>
        <begin position="20"/>
        <end position="118"/>
    </location>
</feature>
<name>A0A0K2TYU0_LEPSM</name>
<reference evidence="2" key="1">
    <citation type="submission" date="2014-05" db="EMBL/GenBank/DDBJ databases">
        <authorList>
            <person name="Chronopoulou M."/>
        </authorList>
    </citation>
    <scope>NUCLEOTIDE SEQUENCE</scope>
    <source>
        <tissue evidence="2">Whole organism</tissue>
    </source>
</reference>
<organism evidence="2">
    <name type="scientific">Lepeophtheirus salmonis</name>
    <name type="common">Salmon louse</name>
    <name type="synonym">Caligus salmonis</name>
    <dbReference type="NCBI Taxonomy" id="72036"/>
    <lineage>
        <taxon>Eukaryota</taxon>
        <taxon>Metazoa</taxon>
        <taxon>Ecdysozoa</taxon>
        <taxon>Arthropoda</taxon>
        <taxon>Crustacea</taxon>
        <taxon>Multicrustacea</taxon>
        <taxon>Hexanauplia</taxon>
        <taxon>Copepoda</taxon>
        <taxon>Siphonostomatoida</taxon>
        <taxon>Caligidae</taxon>
        <taxon>Lepeophtheirus</taxon>
    </lineage>
</organism>
<feature type="signal peptide" evidence="1">
    <location>
        <begin position="1"/>
        <end position="19"/>
    </location>
</feature>
<evidence type="ECO:0008006" key="3">
    <source>
        <dbReference type="Google" id="ProtNLM"/>
    </source>
</evidence>
<evidence type="ECO:0000256" key="1">
    <source>
        <dbReference type="SAM" id="SignalP"/>
    </source>
</evidence>
<keyword evidence="1" id="KW-0732">Signal</keyword>
<dbReference type="AlphaFoldDB" id="A0A0K2TYU0"/>
<proteinExistence type="predicted"/>
<protein>
    <recommendedName>
        <fullName evidence="3">Saposin B-type domain-containing protein</fullName>
    </recommendedName>
</protein>
<accession>A0A0K2TYU0</accession>
<sequence length="118" mass="13355">MKALILSINLIILLGPVWSENPKTIIDQKVINEIWQIPYQKFLNLKKEAGTYSCGDCQKKVTDLLIPSQSNKKNPDIKPFILKLVKMIKAVNECIPCLCKAVNRKRGISFEGCESFGF</sequence>
<evidence type="ECO:0000313" key="2">
    <source>
        <dbReference type="EMBL" id="CDW30837.1"/>
    </source>
</evidence>
<dbReference type="EMBL" id="HACA01013476">
    <property type="protein sequence ID" value="CDW30837.1"/>
    <property type="molecule type" value="Transcribed_RNA"/>
</dbReference>